<reference evidence="4 5" key="1">
    <citation type="submission" date="2012-04" db="EMBL/GenBank/DDBJ databases">
        <title>The Genome Sequence of Saprolegnia declina VS20.</title>
        <authorList>
            <consortium name="The Broad Institute Genome Sequencing Platform"/>
            <person name="Russ C."/>
            <person name="Nusbaum C."/>
            <person name="Tyler B."/>
            <person name="van West P."/>
            <person name="Dieguez-Uribeondo J."/>
            <person name="de Bruijn I."/>
            <person name="Tripathy S."/>
            <person name="Jiang R."/>
            <person name="Young S.K."/>
            <person name="Zeng Q."/>
            <person name="Gargeya S."/>
            <person name="Fitzgerald M."/>
            <person name="Haas B."/>
            <person name="Abouelleil A."/>
            <person name="Alvarado L."/>
            <person name="Arachchi H.M."/>
            <person name="Berlin A."/>
            <person name="Chapman S.B."/>
            <person name="Goldberg J."/>
            <person name="Griggs A."/>
            <person name="Gujja S."/>
            <person name="Hansen M."/>
            <person name="Howarth C."/>
            <person name="Imamovic A."/>
            <person name="Larimer J."/>
            <person name="McCowen C."/>
            <person name="Montmayeur A."/>
            <person name="Murphy C."/>
            <person name="Neiman D."/>
            <person name="Pearson M."/>
            <person name="Priest M."/>
            <person name="Roberts A."/>
            <person name="Saif S."/>
            <person name="Shea T."/>
            <person name="Sisk P."/>
            <person name="Sykes S."/>
            <person name="Wortman J."/>
            <person name="Nusbaum C."/>
            <person name="Birren B."/>
        </authorList>
    </citation>
    <scope>NUCLEOTIDE SEQUENCE [LARGE SCALE GENOMIC DNA]</scope>
    <source>
        <strain evidence="4 5">VS20</strain>
    </source>
</reference>
<organism evidence="4 5">
    <name type="scientific">Saprolegnia diclina (strain VS20)</name>
    <dbReference type="NCBI Taxonomy" id="1156394"/>
    <lineage>
        <taxon>Eukaryota</taxon>
        <taxon>Sar</taxon>
        <taxon>Stramenopiles</taxon>
        <taxon>Oomycota</taxon>
        <taxon>Saprolegniomycetes</taxon>
        <taxon>Saprolegniales</taxon>
        <taxon>Saprolegniaceae</taxon>
        <taxon>Saprolegnia</taxon>
    </lineage>
</organism>
<dbReference type="InterPro" id="IPR000387">
    <property type="entry name" value="Tyr_Pase_dom"/>
</dbReference>
<gene>
    <name evidence="4" type="ORF">SDRG_01785</name>
</gene>
<evidence type="ECO:0000256" key="1">
    <source>
        <dbReference type="SAM" id="MobiDB-lite"/>
    </source>
</evidence>
<evidence type="ECO:0000313" key="5">
    <source>
        <dbReference type="Proteomes" id="UP000030762"/>
    </source>
</evidence>
<feature type="region of interest" description="Disordered" evidence="1">
    <location>
        <begin position="259"/>
        <end position="504"/>
    </location>
</feature>
<keyword evidence="5" id="KW-1185">Reference proteome</keyword>
<sequence length="504" mass="56005">MSTKINNGLFMGDVDAAQDADFLSLNGIEFVVNCVPCEMPNVFEADGVQYLALDMVEDPSSSALLFDLRSQEFLDVVDFLESAMEQSQSVLVHSMDGVSRSPSVMMSYLMVKYQWSLDKAFDYVKMKRGDINVHPAYLEQLSSLDSQLQIKFAGRISRQKRCEWDPRHTDPTTDELVLVNTFLNVASTAAGTDDDDRERRDLAAKTKKSLLWLDLCPRLRKMHPDYDFTKLERPPSASYSALVAGNGWVDTLEPVARRRGVESRPVQDVDLSLTDDDESEPAKPAADSWDLSYSDPGIGHDADSKQYDTDDDGRKTRHGSIPSHHIMASKAVAKRDESNQQHSPTEAPSSGAPRYLQHTKSSRNAKLLVKPPLPRRGSSKPDQLGDMLQRFKLDDDASRSSTTTKPRTRPGPTKAKVPPRPRTSPSSTKPKASLMQNVIRGKSSSNAINPAIHVTPVKTRRNVPTPPVVYGWAEKKQGPTKKPDAVKPPSLRQAGNRVTPAKWR</sequence>
<feature type="compositionally biased region" description="Basic and acidic residues" evidence="1">
    <location>
        <begin position="389"/>
        <end position="398"/>
    </location>
</feature>
<dbReference type="Pfam" id="PF00782">
    <property type="entry name" value="DSPc"/>
    <property type="match status" value="1"/>
</dbReference>
<dbReference type="GeneID" id="19942512"/>
<evidence type="ECO:0000313" key="4">
    <source>
        <dbReference type="EMBL" id="EQC40713.1"/>
    </source>
</evidence>
<dbReference type="eggNOG" id="KOG1717">
    <property type="taxonomic scope" value="Eukaryota"/>
</dbReference>
<dbReference type="OrthoDB" id="10252009at2759"/>
<dbReference type="InterPro" id="IPR000340">
    <property type="entry name" value="Dual-sp_phosphatase_cat-dom"/>
</dbReference>
<dbReference type="VEuPathDB" id="FungiDB:SDRG_01785"/>
<dbReference type="SUPFAM" id="SSF52799">
    <property type="entry name" value="(Phosphotyrosine protein) phosphatases II"/>
    <property type="match status" value="1"/>
</dbReference>
<feature type="compositionally biased region" description="Basic and acidic residues" evidence="1">
    <location>
        <begin position="473"/>
        <end position="485"/>
    </location>
</feature>
<dbReference type="PROSITE" id="PS50056">
    <property type="entry name" value="TYR_PHOSPHATASE_2"/>
    <property type="match status" value="1"/>
</dbReference>
<dbReference type="Gene3D" id="3.90.190.10">
    <property type="entry name" value="Protein tyrosine phosphatase superfamily"/>
    <property type="match status" value="1"/>
</dbReference>
<dbReference type="SMART" id="SM00195">
    <property type="entry name" value="DSPc"/>
    <property type="match status" value="1"/>
</dbReference>
<evidence type="ECO:0000259" key="2">
    <source>
        <dbReference type="PROSITE" id="PS50054"/>
    </source>
</evidence>
<proteinExistence type="predicted"/>
<dbReference type="Proteomes" id="UP000030762">
    <property type="component" value="Unassembled WGS sequence"/>
</dbReference>
<dbReference type="RefSeq" id="XP_008605557.1">
    <property type="nucleotide sequence ID" value="XM_008607335.1"/>
</dbReference>
<dbReference type="CDD" id="cd14498">
    <property type="entry name" value="DSP"/>
    <property type="match status" value="1"/>
</dbReference>
<dbReference type="InParanoid" id="T0S6E1"/>
<dbReference type="PROSITE" id="PS50054">
    <property type="entry name" value="TYR_PHOSPHATASE_DUAL"/>
    <property type="match status" value="1"/>
</dbReference>
<feature type="compositionally biased region" description="Low complexity" evidence="1">
    <location>
        <begin position="399"/>
        <end position="416"/>
    </location>
</feature>
<dbReference type="OMA" id="SIPSHHI"/>
<dbReference type="PANTHER" id="PTHR46653">
    <property type="entry name" value="SPECIFICITY PROTEIN PHOSPHATASE, PUTATIVE-RELATED"/>
    <property type="match status" value="1"/>
</dbReference>
<dbReference type="STRING" id="1156394.T0S6E1"/>
<evidence type="ECO:0000259" key="3">
    <source>
        <dbReference type="PROSITE" id="PS50056"/>
    </source>
</evidence>
<feature type="compositionally biased region" description="Basic and acidic residues" evidence="1">
    <location>
        <begin position="298"/>
        <end position="314"/>
    </location>
</feature>
<protein>
    <recommendedName>
        <fullName evidence="6">Tyrosine-protein phosphatase domain-containing protein</fullName>
    </recommendedName>
</protein>
<feature type="domain" description="Tyrosine specific protein phosphatases" evidence="3">
    <location>
        <begin position="71"/>
        <end position="128"/>
    </location>
</feature>
<dbReference type="EMBL" id="JH767135">
    <property type="protein sequence ID" value="EQC40713.1"/>
    <property type="molecule type" value="Genomic_DNA"/>
</dbReference>
<name>T0S6E1_SAPDV</name>
<dbReference type="PANTHER" id="PTHR46653:SF1">
    <property type="entry name" value="SPECIFICITY PROTEIN PHOSPHATASE, PUTATIVE-RELATED"/>
    <property type="match status" value="1"/>
</dbReference>
<dbReference type="AlphaFoldDB" id="T0S6E1"/>
<dbReference type="InterPro" id="IPR020422">
    <property type="entry name" value="TYR_PHOSPHATASE_DUAL_dom"/>
</dbReference>
<evidence type="ECO:0008006" key="6">
    <source>
        <dbReference type="Google" id="ProtNLM"/>
    </source>
</evidence>
<dbReference type="InterPro" id="IPR029021">
    <property type="entry name" value="Prot-tyrosine_phosphatase-like"/>
</dbReference>
<feature type="domain" description="Tyrosine-protein phosphatase" evidence="2">
    <location>
        <begin position="1"/>
        <end position="150"/>
    </location>
</feature>
<accession>T0S6E1</accession>